<gene>
    <name evidence="1" type="ORF">CLIB1444_01S13256</name>
</gene>
<evidence type="ECO:0000313" key="2">
    <source>
        <dbReference type="Proteomes" id="UP001152531"/>
    </source>
</evidence>
<keyword evidence="2" id="KW-1185">Reference proteome</keyword>
<evidence type="ECO:0000313" key="1">
    <source>
        <dbReference type="EMBL" id="CAH6718730.1"/>
    </source>
</evidence>
<accession>A0ACA9Y1C3</accession>
<protein>
    <submittedName>
        <fullName evidence="1">RHO1 GEF localizing protein 1</fullName>
    </submittedName>
</protein>
<proteinExistence type="predicted"/>
<name>A0ACA9Y1C3_9ASCO</name>
<reference evidence="1" key="1">
    <citation type="submission" date="2022-06" db="EMBL/GenBank/DDBJ databases">
        <authorList>
            <person name="Legras J.-L."/>
            <person name="Devillers H."/>
            <person name="Grondin C."/>
        </authorList>
    </citation>
    <scope>NUCLEOTIDE SEQUENCE</scope>
    <source>
        <strain evidence="1">CLIB 1444</strain>
    </source>
</reference>
<dbReference type="EMBL" id="CALSDN010000001">
    <property type="protein sequence ID" value="CAH6718730.1"/>
    <property type="molecule type" value="Genomic_DNA"/>
</dbReference>
<comment type="caution">
    <text evidence="1">The sequence shown here is derived from an EMBL/GenBank/DDBJ whole genome shotgun (WGS) entry which is preliminary data.</text>
</comment>
<organism evidence="1 2">
    <name type="scientific">[Candida] jaroonii</name>
    <dbReference type="NCBI Taxonomy" id="467808"/>
    <lineage>
        <taxon>Eukaryota</taxon>
        <taxon>Fungi</taxon>
        <taxon>Dikarya</taxon>
        <taxon>Ascomycota</taxon>
        <taxon>Saccharomycotina</taxon>
        <taxon>Pichiomycetes</taxon>
        <taxon>Debaryomycetaceae</taxon>
        <taxon>Yamadazyma</taxon>
    </lineage>
</organism>
<dbReference type="Proteomes" id="UP001152531">
    <property type="component" value="Unassembled WGS sequence"/>
</dbReference>
<sequence>MVKTSPVTVSLEPSKTTIVAGCPGVPRSIPRIETVINVRSVNGQPFVIRSVGVELRTIQKVSVPSTIGSNDPIHEVKIYEDPFLFNPTFGNFSEHLIGIDIPVLIYLPKDITSSGFNVNWNASTVHNLLVKVSVGDSVETELNFLETFPIPIKLYDNLPIYRQFTESINESIVSTDQQLMLEYHLKESCIGPDDKLNLNVKIMKNSLNYNVSQRLKLKAVHFQLKEILEGHEGGLPPYKDIKIFEKIHDERSMDLNLNNEININYNFKLPLNNDFLSVYDKNLQNNSIDKFKYFENNEAPIEVNNRNNFRQFQINEIEGIPITHYNNFTILGKLFSIRYEIIIKLKVSHGKDFQVRIPIILSPYNKLSSEYLLNWIINQCKVSNDRFGRDTVNQLINSYNIKECNTILSKYNKPLKIYKYTKTDWMKLGFSIDSFGTPSTLSQFID</sequence>